<sequence length="262" mass="28510">MNRIGLEAQVVRELEPDDVVRAAGAAGFDMAGVYIDLDRWTPAMTREVRNAFAQTGVAPLEAEVIRMWEAVGEHERRLIDIASDIGLPYLIVVSMARDGDRAADLLAELAGMARPSGVRPVLEFGAFTAIRDVDAALAAVSRAGGGVNILPDPIHLARSGGAPADLKRIPAAILPFAQICDAGPPPANPTPELLLEEARHYRLDIGEGQLPLGDFYRALPPGIPLSNEVRSIAWERRYPDPFERARILATNMRRWLASIDIR</sequence>
<reference evidence="2" key="1">
    <citation type="submission" date="2021-04" db="EMBL/GenBank/DDBJ databases">
        <title>Isolation of p-tert-butylphenol degrading bacteria Sphingobium phenoxybenzoativorans Tas13 from active sludge.</title>
        <authorList>
            <person name="Li Y."/>
        </authorList>
    </citation>
    <scope>NUCLEOTIDE SEQUENCE</scope>
    <source>
        <strain evidence="2">Tas13</strain>
    </source>
</reference>
<evidence type="ECO:0000259" key="1">
    <source>
        <dbReference type="Pfam" id="PF01261"/>
    </source>
</evidence>
<dbReference type="PANTHER" id="PTHR12110">
    <property type="entry name" value="HYDROXYPYRUVATE ISOMERASE"/>
    <property type="match status" value="1"/>
</dbReference>
<dbReference type="PANTHER" id="PTHR12110:SF48">
    <property type="entry name" value="BLL3656 PROTEIN"/>
    <property type="match status" value="1"/>
</dbReference>
<accession>A0A975PZW6</accession>
<dbReference type="SUPFAM" id="SSF51658">
    <property type="entry name" value="Xylose isomerase-like"/>
    <property type="match status" value="1"/>
</dbReference>
<evidence type="ECO:0000313" key="3">
    <source>
        <dbReference type="Proteomes" id="UP000681425"/>
    </source>
</evidence>
<organism evidence="2 3">
    <name type="scientific">Sphingobium phenoxybenzoativorans</name>
    <dbReference type="NCBI Taxonomy" id="1592790"/>
    <lineage>
        <taxon>Bacteria</taxon>
        <taxon>Pseudomonadati</taxon>
        <taxon>Pseudomonadota</taxon>
        <taxon>Alphaproteobacteria</taxon>
        <taxon>Sphingomonadales</taxon>
        <taxon>Sphingomonadaceae</taxon>
        <taxon>Sphingobium</taxon>
    </lineage>
</organism>
<dbReference type="Pfam" id="PF01261">
    <property type="entry name" value="AP_endonuc_2"/>
    <property type="match status" value="1"/>
</dbReference>
<dbReference type="RefSeq" id="WP_212608149.1">
    <property type="nucleotide sequence ID" value="NZ_CP073910.1"/>
</dbReference>
<feature type="domain" description="Xylose isomerase-like TIM barrel" evidence="1">
    <location>
        <begin position="21"/>
        <end position="219"/>
    </location>
</feature>
<evidence type="ECO:0000313" key="2">
    <source>
        <dbReference type="EMBL" id="QUT04315.1"/>
    </source>
</evidence>
<dbReference type="Gene3D" id="3.20.20.150">
    <property type="entry name" value="Divalent-metal-dependent TIM barrel enzymes"/>
    <property type="match status" value="1"/>
</dbReference>
<dbReference type="InterPro" id="IPR036237">
    <property type="entry name" value="Xyl_isomerase-like_sf"/>
</dbReference>
<dbReference type="EMBL" id="CP073910">
    <property type="protein sequence ID" value="QUT04315.1"/>
    <property type="molecule type" value="Genomic_DNA"/>
</dbReference>
<dbReference type="AlphaFoldDB" id="A0A975PZW6"/>
<dbReference type="InterPro" id="IPR013022">
    <property type="entry name" value="Xyl_isomerase-like_TIM-brl"/>
</dbReference>
<keyword evidence="3" id="KW-1185">Reference proteome</keyword>
<proteinExistence type="predicted"/>
<name>A0A975PZW6_9SPHN</name>
<dbReference type="Proteomes" id="UP000681425">
    <property type="component" value="Chromosome"/>
</dbReference>
<protein>
    <submittedName>
        <fullName evidence="2">TIM barrel protein</fullName>
    </submittedName>
</protein>
<dbReference type="InterPro" id="IPR050312">
    <property type="entry name" value="IolE/XylAMocC-like"/>
</dbReference>
<dbReference type="KEGG" id="spph:KFK14_14650"/>
<gene>
    <name evidence="2" type="ORF">KFK14_14650</name>
</gene>